<proteinExistence type="predicted"/>
<name>A0ABX0BTN4_9PSEU</name>
<accession>A0ABX0BTN4</accession>
<organism evidence="1 2">
    <name type="scientific">Amycolatopsis rubida</name>
    <dbReference type="NCBI Taxonomy" id="112413"/>
    <lineage>
        <taxon>Bacteria</taxon>
        <taxon>Bacillati</taxon>
        <taxon>Actinomycetota</taxon>
        <taxon>Actinomycetes</taxon>
        <taxon>Pseudonocardiales</taxon>
        <taxon>Pseudonocardiaceae</taxon>
        <taxon>Amycolatopsis</taxon>
    </lineage>
</organism>
<sequence length="135" mass="15237">MDVFDELADSDTSVAHWCDKSGLTLRKVLNRFPDTRPPLNLERIVQDPLEKALKILENVLERFGEDDFRGSERPPSWPSLPPVFDVVSLTATLHDLHGMWQPLTVAPPWWVRREFETVRSVVRGAALGLAPAALV</sequence>
<dbReference type="RefSeq" id="WP_067594602.1">
    <property type="nucleotide sequence ID" value="NZ_JAAGNC010000075.1"/>
</dbReference>
<dbReference type="EMBL" id="JAAGNC010000075">
    <property type="protein sequence ID" value="NEC56687.1"/>
    <property type="molecule type" value="Genomic_DNA"/>
</dbReference>
<comment type="caution">
    <text evidence="1">The sequence shown here is derived from an EMBL/GenBank/DDBJ whole genome shotgun (WGS) entry which is preliminary data.</text>
</comment>
<evidence type="ECO:0000313" key="2">
    <source>
        <dbReference type="Proteomes" id="UP000470404"/>
    </source>
</evidence>
<keyword evidence="2" id="KW-1185">Reference proteome</keyword>
<dbReference type="Proteomes" id="UP000470404">
    <property type="component" value="Unassembled WGS sequence"/>
</dbReference>
<protein>
    <submittedName>
        <fullName evidence="1">Uncharacterized protein</fullName>
    </submittedName>
</protein>
<reference evidence="1 2" key="1">
    <citation type="submission" date="2020-01" db="EMBL/GenBank/DDBJ databases">
        <title>Insect and environment-associated Actinomycetes.</title>
        <authorList>
            <person name="Currrie C."/>
            <person name="Chevrette M."/>
            <person name="Carlson C."/>
            <person name="Stubbendieck R."/>
            <person name="Wendt-Pienkowski E."/>
        </authorList>
    </citation>
    <scope>NUCLEOTIDE SEQUENCE [LARGE SCALE GENOMIC DNA]</scope>
    <source>
        <strain evidence="1 2">SID8386</strain>
    </source>
</reference>
<gene>
    <name evidence="1" type="ORF">G3I59_14095</name>
</gene>
<evidence type="ECO:0000313" key="1">
    <source>
        <dbReference type="EMBL" id="NEC56687.1"/>
    </source>
</evidence>